<organism evidence="1 2">
    <name type="scientific">Saccharomonospora marina XMU15</name>
    <dbReference type="NCBI Taxonomy" id="882083"/>
    <lineage>
        <taxon>Bacteria</taxon>
        <taxon>Bacillati</taxon>
        <taxon>Actinomycetota</taxon>
        <taxon>Actinomycetes</taxon>
        <taxon>Pseudonocardiales</taxon>
        <taxon>Pseudonocardiaceae</taxon>
        <taxon>Saccharomonospora</taxon>
    </lineage>
</organism>
<dbReference type="STRING" id="882083.SacmaDRAFT_0267"/>
<dbReference type="AlphaFoldDB" id="H5X0B7"/>
<protein>
    <submittedName>
        <fullName evidence="1">Uncharacterized protein</fullName>
    </submittedName>
</protein>
<accession>H5X0B7</accession>
<reference evidence="1 2" key="1">
    <citation type="journal article" date="2012" name="Stand. Genomic Sci.">
        <title>Genome sequence of the ocean sediment bacterium Saccharomonospora marina type strain (XMU15(T)).</title>
        <authorList>
            <person name="Klenk H.P."/>
            <person name="Lu M."/>
            <person name="Lucas S."/>
            <person name="Lapidus A."/>
            <person name="Copeland A."/>
            <person name="Pitluck S."/>
            <person name="Goodwin L.A."/>
            <person name="Han C."/>
            <person name="Tapia R."/>
            <person name="Brambilla E.M."/>
            <person name="Potter G."/>
            <person name="Land M."/>
            <person name="Ivanova N."/>
            <person name="Rohde M."/>
            <person name="Goker M."/>
            <person name="Detter J.C."/>
            <person name="Li W.J."/>
            <person name="Kyrpides N.C."/>
            <person name="Woyke T."/>
        </authorList>
    </citation>
    <scope>NUCLEOTIDE SEQUENCE [LARGE SCALE GENOMIC DNA]</scope>
    <source>
        <strain evidence="1 2">XMU15</strain>
    </source>
</reference>
<dbReference type="HOGENOM" id="CLU_3348290_0_0_11"/>
<evidence type="ECO:0000313" key="1">
    <source>
        <dbReference type="EMBL" id="EHR48577.1"/>
    </source>
</evidence>
<proteinExistence type="predicted"/>
<dbReference type="Proteomes" id="UP000004926">
    <property type="component" value="Chromosome"/>
</dbReference>
<sequence>MWLQLTLVVIVAVVFVVRATRTVQRARRRSTAGLDQP</sequence>
<evidence type="ECO:0000313" key="2">
    <source>
        <dbReference type="Proteomes" id="UP000004926"/>
    </source>
</evidence>
<name>H5X0B7_9PSEU</name>
<dbReference type="EMBL" id="CM001439">
    <property type="protein sequence ID" value="EHR48577.1"/>
    <property type="molecule type" value="Genomic_DNA"/>
</dbReference>
<keyword evidence="2" id="KW-1185">Reference proteome</keyword>
<gene>
    <name evidence="1" type="ORF">SacmaDRAFT_0267</name>
</gene>